<evidence type="ECO:0000313" key="3">
    <source>
        <dbReference type="Proteomes" id="UP000198815"/>
    </source>
</evidence>
<dbReference type="AlphaFoldDB" id="A0A1H9T726"/>
<reference evidence="3" key="1">
    <citation type="submission" date="2016-10" db="EMBL/GenBank/DDBJ databases">
        <authorList>
            <person name="Varghese N."/>
            <person name="Submissions S."/>
        </authorList>
    </citation>
    <scope>NUCLEOTIDE SEQUENCE [LARGE SCALE GENOMIC DNA]</scope>
    <source>
        <strain evidence="3">DSM 16859</strain>
    </source>
</reference>
<evidence type="ECO:0000259" key="1">
    <source>
        <dbReference type="Pfam" id="PF09350"/>
    </source>
</evidence>
<dbReference type="RefSeq" id="WP_091970388.1">
    <property type="nucleotide sequence ID" value="NZ_FOGZ01000019.1"/>
</dbReference>
<name>A0A1H9T726_9ACTN</name>
<evidence type="ECO:0000313" key="2">
    <source>
        <dbReference type="EMBL" id="SER93060.1"/>
    </source>
</evidence>
<proteinExistence type="predicted"/>
<keyword evidence="3" id="KW-1185">Reference proteome</keyword>
<dbReference type="EMBL" id="FOGZ01000019">
    <property type="protein sequence ID" value="SER93060.1"/>
    <property type="molecule type" value="Genomic_DNA"/>
</dbReference>
<dbReference type="OrthoDB" id="3395286at2"/>
<accession>A0A1H9T726</accession>
<dbReference type="STRING" id="64702.SAMN05443377_11944"/>
<feature type="domain" description="DnaJ homologue subfamily C member 28 conserved" evidence="1">
    <location>
        <begin position="13"/>
        <end position="78"/>
    </location>
</feature>
<sequence>MEDEQPGRFESYVDRIVREAIERGEFDHNPLSGKPVHLGRPGAEKPWILSRLEREDLGDTLPAPLQVRRAKERIAQSLAGVRDEQQAREIVVALNEAIKASNLDAGAHPRVITSLLDVEATVAAWRASRADGGAAPQ</sequence>
<dbReference type="InterPro" id="IPR018961">
    <property type="entry name" value="DnaJ_homolog_subfam-C_membr-28"/>
</dbReference>
<dbReference type="Proteomes" id="UP000198815">
    <property type="component" value="Unassembled WGS sequence"/>
</dbReference>
<protein>
    <recommendedName>
        <fullName evidence="1">DnaJ homologue subfamily C member 28 conserved domain-containing protein</fullName>
    </recommendedName>
</protein>
<gene>
    <name evidence="2" type="ORF">SAMN05443377_11944</name>
</gene>
<dbReference type="Pfam" id="PF09350">
    <property type="entry name" value="DJC28_CD"/>
    <property type="match status" value="1"/>
</dbReference>
<organism evidence="2 3">
    <name type="scientific">Propionibacterium cyclohexanicum</name>
    <dbReference type="NCBI Taxonomy" id="64702"/>
    <lineage>
        <taxon>Bacteria</taxon>
        <taxon>Bacillati</taxon>
        <taxon>Actinomycetota</taxon>
        <taxon>Actinomycetes</taxon>
        <taxon>Propionibacteriales</taxon>
        <taxon>Propionibacteriaceae</taxon>
        <taxon>Propionibacterium</taxon>
    </lineage>
</organism>